<feature type="compositionally biased region" description="Pro residues" evidence="1">
    <location>
        <begin position="201"/>
        <end position="228"/>
    </location>
</feature>
<dbReference type="PANTHER" id="PTHR13223">
    <property type="entry name" value="ACIDIC FIBROBLAST GROWTH FACTOR INTRACELLULAR BINDING PROTEIN"/>
    <property type="match status" value="1"/>
</dbReference>
<name>A0A8C6ZJU6_NOTPE</name>
<organism evidence="2 3">
    <name type="scientific">Nothoprocta perdicaria</name>
    <name type="common">Chilean tinamou</name>
    <name type="synonym">Crypturus perdicarius</name>
    <dbReference type="NCBI Taxonomy" id="30464"/>
    <lineage>
        <taxon>Eukaryota</taxon>
        <taxon>Metazoa</taxon>
        <taxon>Chordata</taxon>
        <taxon>Craniata</taxon>
        <taxon>Vertebrata</taxon>
        <taxon>Euteleostomi</taxon>
        <taxon>Archelosauria</taxon>
        <taxon>Archosauria</taxon>
        <taxon>Dinosauria</taxon>
        <taxon>Saurischia</taxon>
        <taxon>Theropoda</taxon>
        <taxon>Coelurosauria</taxon>
        <taxon>Aves</taxon>
        <taxon>Palaeognathae</taxon>
        <taxon>Tinamiformes</taxon>
        <taxon>Tinamidae</taxon>
        <taxon>Nothoprocta</taxon>
    </lineage>
</organism>
<evidence type="ECO:0000313" key="2">
    <source>
        <dbReference type="Ensembl" id="ENSNPEP00000016762.1"/>
    </source>
</evidence>
<dbReference type="Pfam" id="PF05427">
    <property type="entry name" value="FIBP"/>
    <property type="match status" value="1"/>
</dbReference>
<dbReference type="GO" id="GO:0070527">
    <property type="term" value="P:platelet aggregation"/>
    <property type="evidence" value="ECO:0007669"/>
    <property type="project" value="TreeGrafter"/>
</dbReference>
<protein>
    <submittedName>
        <fullName evidence="2">Uncharacterized protein</fullName>
    </submittedName>
</protein>
<accession>A0A8C6ZJU6</accession>
<reference evidence="2" key="2">
    <citation type="submission" date="2025-09" db="UniProtKB">
        <authorList>
            <consortium name="Ensembl"/>
        </authorList>
    </citation>
    <scope>IDENTIFICATION</scope>
</reference>
<evidence type="ECO:0000256" key="1">
    <source>
        <dbReference type="SAM" id="MobiDB-lite"/>
    </source>
</evidence>
<feature type="compositionally biased region" description="Low complexity" evidence="1">
    <location>
        <begin position="174"/>
        <end position="189"/>
    </location>
</feature>
<dbReference type="GO" id="GO:0017134">
    <property type="term" value="F:fibroblast growth factor binding"/>
    <property type="evidence" value="ECO:0007669"/>
    <property type="project" value="TreeGrafter"/>
</dbReference>
<dbReference type="Ensembl" id="ENSNPET00000017171.1">
    <property type="protein sequence ID" value="ENSNPEP00000016762.1"/>
    <property type="gene ID" value="ENSNPEG00000012472.1"/>
</dbReference>
<dbReference type="InterPro" id="IPR008614">
    <property type="entry name" value="FIBP"/>
</dbReference>
<reference evidence="2" key="1">
    <citation type="submission" date="2025-08" db="UniProtKB">
        <authorList>
            <consortium name="Ensembl"/>
        </authorList>
    </citation>
    <scope>IDENTIFICATION</scope>
</reference>
<evidence type="ECO:0000313" key="3">
    <source>
        <dbReference type="Proteomes" id="UP000694420"/>
    </source>
</evidence>
<dbReference type="Proteomes" id="UP000694420">
    <property type="component" value="Unplaced"/>
</dbReference>
<dbReference type="AlphaFoldDB" id="A0A8C6ZJU6"/>
<proteinExistence type="predicted"/>
<dbReference type="PANTHER" id="PTHR13223:SF2">
    <property type="entry name" value="ACIDIC FIBROBLAST GROWTH FACTOR INTRACELLULAR-BINDING PROTEIN"/>
    <property type="match status" value="1"/>
</dbReference>
<feature type="region of interest" description="Disordered" evidence="1">
    <location>
        <begin position="131"/>
        <end position="228"/>
    </location>
</feature>
<keyword evidence="3" id="KW-1185">Reference proteome</keyword>
<sequence length="228" mass="23582">AGTLWDTLGHTGTYCGHAGTHWDISLARELLGKKLSKGTKKELDDMSARTGITLKSCRRQVSVSPMGAPVTHGCCLHRDYAAVLCAAEPEGEPSPSFLQELRELRVLVADKELLDQHKRCPDAGRFYLGGGGGVPDAGAPPGHRGPLPDTGAPPGHRGPFPDTGAPSRTPGPLPDAGAPPGRRGPSRTPGPLPDAGAPSRTPGPPPGRRGPPPGHRGPPRTPGPLPDT</sequence>
<dbReference type="GO" id="GO:0005634">
    <property type="term" value="C:nucleus"/>
    <property type="evidence" value="ECO:0007669"/>
    <property type="project" value="TreeGrafter"/>
</dbReference>